<dbReference type="PANTHER" id="PTHR16768">
    <property type="entry name" value="DOWN REGULATED IN RENAL CARCINOMA 1/TU3A"/>
    <property type="match status" value="1"/>
</dbReference>
<proteinExistence type="predicted"/>
<protein>
    <submittedName>
        <fullName evidence="3">Uncharacterized protein</fullName>
    </submittedName>
</protein>
<feature type="compositionally biased region" description="Polar residues" evidence="2">
    <location>
        <begin position="278"/>
        <end position="298"/>
    </location>
</feature>
<sequence length="298" mass="33583">MIQAGNLNIVSIGGGRVKGKVIRGRSQSTSAVPQTEGHLQVTYITCIVSGLGTSPGNIHVCSPRGRGDFQVTDPVTPDTPIPDYEDDMEEVRLRPQQRRFFRQFSNIISSIVSIDDSYDLPEPEPDYQDDDVIDAPTEKENTIDMLSHSLQEKVILRERKSSNSDLDKRLSDPGNDELLIKPKKLANPCIASPARMAVHKELLLNYKLGKNVLEKPELNKVFEKVKEKHRVQEWESQKKPNKRTSLEMKLEQQASRLKEQEDSMKPIKEKAEKESELSRIQSKILSKSVNGTAGNKKV</sequence>
<feature type="region of interest" description="Disordered" evidence="2">
    <location>
        <begin position="233"/>
        <end position="298"/>
    </location>
</feature>
<keyword evidence="1" id="KW-0175">Coiled coil</keyword>
<dbReference type="HOGENOM" id="CLU_934642_0_0_1"/>
<reference evidence="3" key="1">
    <citation type="journal article" date="2012" name="Nature">
        <title>The oyster genome reveals stress adaptation and complexity of shell formation.</title>
        <authorList>
            <person name="Zhang G."/>
            <person name="Fang X."/>
            <person name="Guo X."/>
            <person name="Li L."/>
            <person name="Luo R."/>
            <person name="Xu F."/>
            <person name="Yang P."/>
            <person name="Zhang L."/>
            <person name="Wang X."/>
            <person name="Qi H."/>
            <person name="Xiong Z."/>
            <person name="Que H."/>
            <person name="Xie Y."/>
            <person name="Holland P.W."/>
            <person name="Paps J."/>
            <person name="Zhu Y."/>
            <person name="Wu F."/>
            <person name="Chen Y."/>
            <person name="Wang J."/>
            <person name="Peng C."/>
            <person name="Meng J."/>
            <person name="Yang L."/>
            <person name="Liu J."/>
            <person name="Wen B."/>
            <person name="Zhang N."/>
            <person name="Huang Z."/>
            <person name="Zhu Q."/>
            <person name="Feng Y."/>
            <person name="Mount A."/>
            <person name="Hedgecock D."/>
            <person name="Xu Z."/>
            <person name="Liu Y."/>
            <person name="Domazet-Loso T."/>
            <person name="Du Y."/>
            <person name="Sun X."/>
            <person name="Zhang S."/>
            <person name="Liu B."/>
            <person name="Cheng P."/>
            <person name="Jiang X."/>
            <person name="Li J."/>
            <person name="Fan D."/>
            <person name="Wang W."/>
            <person name="Fu W."/>
            <person name="Wang T."/>
            <person name="Wang B."/>
            <person name="Zhang J."/>
            <person name="Peng Z."/>
            <person name="Li Y."/>
            <person name="Li N."/>
            <person name="Wang J."/>
            <person name="Chen M."/>
            <person name="He Y."/>
            <person name="Tan F."/>
            <person name="Song X."/>
            <person name="Zheng Q."/>
            <person name="Huang R."/>
            <person name="Yang H."/>
            <person name="Du X."/>
            <person name="Chen L."/>
            <person name="Yang M."/>
            <person name="Gaffney P.M."/>
            <person name="Wang S."/>
            <person name="Luo L."/>
            <person name="She Z."/>
            <person name="Ming Y."/>
            <person name="Huang W."/>
            <person name="Zhang S."/>
            <person name="Huang B."/>
            <person name="Zhang Y."/>
            <person name="Qu T."/>
            <person name="Ni P."/>
            <person name="Miao G."/>
            <person name="Wang J."/>
            <person name="Wang Q."/>
            <person name="Steinberg C.E."/>
            <person name="Wang H."/>
            <person name="Li N."/>
            <person name="Qian L."/>
            <person name="Zhang G."/>
            <person name="Li Y."/>
            <person name="Yang H."/>
            <person name="Liu X."/>
            <person name="Wang J."/>
            <person name="Yin Y."/>
            <person name="Wang J."/>
        </authorList>
    </citation>
    <scope>NUCLEOTIDE SEQUENCE [LARGE SCALE GENOMIC DNA]</scope>
    <source>
        <strain evidence="3">05x7-T-G4-1.051#20</strain>
    </source>
</reference>
<evidence type="ECO:0000313" key="3">
    <source>
        <dbReference type="EMBL" id="EKC41954.1"/>
    </source>
</evidence>
<evidence type="ECO:0000256" key="2">
    <source>
        <dbReference type="SAM" id="MobiDB-lite"/>
    </source>
</evidence>
<organism evidence="3">
    <name type="scientific">Magallana gigas</name>
    <name type="common">Pacific oyster</name>
    <name type="synonym">Crassostrea gigas</name>
    <dbReference type="NCBI Taxonomy" id="29159"/>
    <lineage>
        <taxon>Eukaryota</taxon>
        <taxon>Metazoa</taxon>
        <taxon>Spiralia</taxon>
        <taxon>Lophotrochozoa</taxon>
        <taxon>Mollusca</taxon>
        <taxon>Bivalvia</taxon>
        <taxon>Autobranchia</taxon>
        <taxon>Pteriomorphia</taxon>
        <taxon>Ostreida</taxon>
        <taxon>Ostreoidea</taxon>
        <taxon>Ostreidae</taxon>
        <taxon>Magallana</taxon>
    </lineage>
</organism>
<dbReference type="Pfam" id="PF06625">
    <property type="entry name" value="DUF1151"/>
    <property type="match status" value="1"/>
</dbReference>
<dbReference type="EMBL" id="JH818444">
    <property type="protein sequence ID" value="EKC41954.1"/>
    <property type="molecule type" value="Genomic_DNA"/>
</dbReference>
<gene>
    <name evidence="3" type="ORF">CGI_10028134</name>
</gene>
<feature type="compositionally biased region" description="Basic and acidic residues" evidence="2">
    <location>
        <begin position="233"/>
        <end position="277"/>
    </location>
</feature>
<dbReference type="AlphaFoldDB" id="K1RE15"/>
<dbReference type="InterPro" id="IPR009533">
    <property type="entry name" value="FAM107"/>
</dbReference>
<dbReference type="PANTHER" id="PTHR16768:SF5">
    <property type="entry name" value="FI14214P"/>
    <property type="match status" value="1"/>
</dbReference>
<name>K1RE15_MAGGI</name>
<dbReference type="InParanoid" id="K1RE15"/>
<accession>K1RE15</accession>
<evidence type="ECO:0000256" key="1">
    <source>
        <dbReference type="ARBA" id="ARBA00023054"/>
    </source>
</evidence>